<dbReference type="Proteomes" id="UP000031523">
    <property type="component" value="Chromosome"/>
</dbReference>
<gene>
    <name evidence="2" type="ORF">SLNWT_3773</name>
</gene>
<name>A0A0B5ER97_STRA4</name>
<accession>A0A0B5ER97</accession>
<evidence type="ECO:0000313" key="2">
    <source>
        <dbReference type="EMBL" id="AJE84149.1"/>
    </source>
</evidence>
<dbReference type="EMBL" id="CP010519">
    <property type="protein sequence ID" value="AJE84149.1"/>
    <property type="molecule type" value="Genomic_DNA"/>
</dbReference>
<reference evidence="2 3" key="1">
    <citation type="submission" date="2015-01" db="EMBL/GenBank/DDBJ databases">
        <title>Enhanced salinomycin production by adjusting the supply of polyketide extender units in Streptomyce albus DSM 41398.</title>
        <authorList>
            <person name="Lu C."/>
        </authorList>
    </citation>
    <scope>NUCLEOTIDE SEQUENCE [LARGE SCALE GENOMIC DNA]</scope>
    <source>
        <strain evidence="3">ATCC 21838 / DSM 41398 / FERM P-419 / JCM 4703 / NBRC 107858</strain>
    </source>
</reference>
<evidence type="ECO:0000256" key="1">
    <source>
        <dbReference type="SAM" id="MobiDB-lite"/>
    </source>
</evidence>
<feature type="compositionally biased region" description="Basic and acidic residues" evidence="1">
    <location>
        <begin position="41"/>
        <end position="50"/>
    </location>
</feature>
<feature type="compositionally biased region" description="Acidic residues" evidence="1">
    <location>
        <begin position="51"/>
        <end position="63"/>
    </location>
</feature>
<protein>
    <submittedName>
        <fullName evidence="2">Uncharacterized protein</fullName>
    </submittedName>
</protein>
<feature type="region of interest" description="Disordered" evidence="1">
    <location>
        <begin position="24"/>
        <end position="63"/>
    </location>
</feature>
<dbReference type="AlphaFoldDB" id="A0A0B5ER97"/>
<sequence length="63" mass="7061">MRSIARAHLSQLIEMFGADGCLRVATSSETDPDDSSPVATPDRREPGEPKEQEEEQEEEEERS</sequence>
<proteinExistence type="predicted"/>
<evidence type="ECO:0000313" key="3">
    <source>
        <dbReference type="Proteomes" id="UP000031523"/>
    </source>
</evidence>
<dbReference type="KEGG" id="sals:SLNWT_3773"/>
<organism evidence="2 3">
    <name type="scientific">Streptomyces albus (strain ATCC 21838 / DSM 41398 / FERM P-419 / JCM 4703 / NBRC 107858)</name>
    <dbReference type="NCBI Taxonomy" id="1081613"/>
    <lineage>
        <taxon>Bacteria</taxon>
        <taxon>Bacillati</taxon>
        <taxon>Actinomycetota</taxon>
        <taxon>Actinomycetes</taxon>
        <taxon>Kitasatosporales</taxon>
        <taxon>Streptomycetaceae</taxon>
        <taxon>Streptomyces</taxon>
    </lineage>
</organism>
<keyword evidence="3" id="KW-1185">Reference proteome</keyword>